<organism evidence="1 2">
    <name type="scientific">Vibrio ishigakensis</name>
    <dbReference type="NCBI Taxonomy" id="1481914"/>
    <lineage>
        <taxon>Bacteria</taxon>
        <taxon>Pseudomonadati</taxon>
        <taxon>Pseudomonadota</taxon>
        <taxon>Gammaproteobacteria</taxon>
        <taxon>Vibrionales</taxon>
        <taxon>Vibrionaceae</taxon>
        <taxon>Vibrio</taxon>
    </lineage>
</organism>
<protein>
    <submittedName>
        <fullName evidence="1">Uncharacterized protein</fullName>
    </submittedName>
</protein>
<name>A0A0B8P0R4_9VIBR</name>
<dbReference type="EMBL" id="BBRZ01000039">
    <property type="protein sequence ID" value="GAM56893.1"/>
    <property type="molecule type" value="Genomic_DNA"/>
</dbReference>
<evidence type="ECO:0000313" key="1">
    <source>
        <dbReference type="EMBL" id="GAM56893.1"/>
    </source>
</evidence>
<dbReference type="AlphaFoldDB" id="A0A0B8P0R4"/>
<reference evidence="1 2" key="2">
    <citation type="submission" date="2015-01" db="EMBL/GenBank/DDBJ databases">
        <authorList>
            <consortium name="NBRP consortium"/>
            <person name="Sawabe T."/>
            <person name="Meirelles P."/>
            <person name="Feng G."/>
            <person name="Sayaka M."/>
            <person name="Hattori M."/>
            <person name="Ohkuma M."/>
        </authorList>
    </citation>
    <scope>NUCLEOTIDE SEQUENCE [LARGE SCALE GENOMIC DNA]</scope>
    <source>
        <strain evidence="2">JCM 19231</strain>
    </source>
</reference>
<proteinExistence type="predicted"/>
<dbReference type="Proteomes" id="UP000031671">
    <property type="component" value="Unassembled WGS sequence"/>
</dbReference>
<keyword evidence="2" id="KW-1185">Reference proteome</keyword>
<sequence>MNYQIFSDIYRVISPSNMVDFGASDVRVRIASGISATSKEAQALRVRIARQLKRLEEHG</sequence>
<accession>A0A0B8P0R4</accession>
<comment type="caution">
    <text evidence="1">The sequence shown here is derived from an EMBL/GenBank/DDBJ whole genome shotgun (WGS) entry which is preliminary data.</text>
</comment>
<evidence type="ECO:0000313" key="2">
    <source>
        <dbReference type="Proteomes" id="UP000031671"/>
    </source>
</evidence>
<reference evidence="1 2" key="1">
    <citation type="submission" date="2015-01" db="EMBL/GenBank/DDBJ databases">
        <title>Vibrio sp. C1 JCM 19231 whole genome shotgun sequence.</title>
        <authorList>
            <person name="Sawabe T."/>
            <person name="Meirelles P."/>
            <person name="Feng G."/>
            <person name="Sayaka M."/>
            <person name="Hattori M."/>
            <person name="Ohkuma M."/>
        </authorList>
    </citation>
    <scope>NUCLEOTIDE SEQUENCE [LARGE SCALE GENOMIC DNA]</scope>
    <source>
        <strain evidence="2">JCM 19231</strain>
    </source>
</reference>
<gene>
    <name evidence="1" type="ORF">JCM19231_2041</name>
</gene>